<accession>A0A0N7L3H2</accession>
<dbReference type="GeneID" id="36409866"/>
<evidence type="ECO:0000313" key="2">
    <source>
        <dbReference type="Proteomes" id="UP000054928"/>
    </source>
</evidence>
<evidence type="ECO:0000313" key="1">
    <source>
        <dbReference type="EMBL" id="CEG35867.1"/>
    </source>
</evidence>
<dbReference type="RefSeq" id="XP_024572236.1">
    <property type="nucleotide sequence ID" value="XM_024728948.2"/>
</dbReference>
<proteinExistence type="predicted"/>
<sequence>MGNYTSAYHNVYNNRPFTLLSTKLATVKCVHRTYISVKASVKVGRITFDLSQPLSLKLLSAKVTRLQKGAATASLLRIHAIETSIQQDCQFLPYNV</sequence>
<keyword evidence="2" id="KW-1185">Reference proteome</keyword>
<organism evidence="1 2">
    <name type="scientific">Plasmopara halstedii</name>
    <name type="common">Downy mildew of sunflower</name>
    <dbReference type="NCBI Taxonomy" id="4781"/>
    <lineage>
        <taxon>Eukaryota</taxon>
        <taxon>Sar</taxon>
        <taxon>Stramenopiles</taxon>
        <taxon>Oomycota</taxon>
        <taxon>Peronosporomycetes</taxon>
        <taxon>Peronosporales</taxon>
        <taxon>Peronosporaceae</taxon>
        <taxon>Plasmopara</taxon>
    </lineage>
</organism>
<reference evidence="2" key="1">
    <citation type="submission" date="2014-09" db="EMBL/GenBank/DDBJ databases">
        <authorList>
            <person name="Sharma Rahul"/>
            <person name="Thines Marco"/>
        </authorList>
    </citation>
    <scope>NUCLEOTIDE SEQUENCE [LARGE SCALE GENOMIC DNA]</scope>
</reference>
<dbReference type="AlphaFoldDB" id="A0A0N7L3H2"/>
<dbReference type="Proteomes" id="UP000054928">
    <property type="component" value="Unassembled WGS sequence"/>
</dbReference>
<dbReference type="EMBL" id="CCYD01000109">
    <property type="protein sequence ID" value="CEG35867.1"/>
    <property type="molecule type" value="Genomic_DNA"/>
</dbReference>
<name>A0A0N7L3H2_PLAHL</name>
<protein>
    <submittedName>
        <fullName evidence="1">Uncharacterized protein</fullName>
    </submittedName>
</protein>